<sequence>MTHAPRSALLRAALDAAAQGWPVIPLRPGGKVPALHGERHCPRTGECADGHRTFEQRATLAPERIERCWSAGPFNVGIATGPAGLLVIDLDTLKPKDTKGTPDGVTSFLALCERAGQPVPTTRRIRTPSGGQHLYFTAPPGVRLHNTAGTLAPKIDTRAWGGQVVAPGSATPHGPYTVLDDSPVADLPEWLQNALTAPQKPVAAPVLSMPTRSRSRYAAVVLDREAATVASTAKGGRNAELLRAVRAVGRFVAWHDLDRATVEAAFQAAGETAGLPASECRATIRSALDWSIRTARPRETA</sequence>
<feature type="domain" description="Primase C-terminal 1" evidence="1">
    <location>
        <begin position="226"/>
        <end position="293"/>
    </location>
</feature>
<evidence type="ECO:0000259" key="2">
    <source>
        <dbReference type="SMART" id="SM00943"/>
    </source>
</evidence>
<accession>A0ABT5ZF86</accession>
<evidence type="ECO:0000313" key="4">
    <source>
        <dbReference type="Proteomes" id="UP001216579"/>
    </source>
</evidence>
<comment type="caution">
    <text evidence="3">The sequence shown here is derived from an EMBL/GenBank/DDBJ whole genome shotgun (WGS) entry which is preliminary data.</text>
</comment>
<dbReference type="InterPro" id="IPR014820">
    <property type="entry name" value="PriCT_1"/>
</dbReference>
<keyword evidence="4" id="KW-1185">Reference proteome</keyword>
<dbReference type="SMART" id="SM00942">
    <property type="entry name" value="PriCT_1"/>
    <property type="match status" value="1"/>
</dbReference>
<dbReference type="Proteomes" id="UP001216579">
    <property type="component" value="Unassembled WGS sequence"/>
</dbReference>
<dbReference type="RefSeq" id="WP_276092277.1">
    <property type="nucleotide sequence ID" value="NZ_JARJBC010000002.1"/>
</dbReference>
<protein>
    <submittedName>
        <fullName evidence="3">Bifunctional DNA primase/polymerase</fullName>
    </submittedName>
</protein>
<gene>
    <name evidence="3" type="ORF">P3G67_04485</name>
</gene>
<name>A0ABT5ZF86_9ACTN</name>
<organism evidence="3 4">
    <name type="scientific">Streptomyces silvisoli</name>
    <dbReference type="NCBI Taxonomy" id="3034235"/>
    <lineage>
        <taxon>Bacteria</taxon>
        <taxon>Bacillati</taxon>
        <taxon>Actinomycetota</taxon>
        <taxon>Actinomycetes</taxon>
        <taxon>Kitasatosporales</taxon>
        <taxon>Streptomycetaceae</taxon>
        <taxon>Streptomyces</taxon>
    </lineage>
</organism>
<dbReference type="SMART" id="SM00943">
    <property type="entry name" value="Prim-Pol"/>
    <property type="match status" value="1"/>
</dbReference>
<evidence type="ECO:0000259" key="1">
    <source>
        <dbReference type="SMART" id="SM00942"/>
    </source>
</evidence>
<evidence type="ECO:0000313" key="3">
    <source>
        <dbReference type="EMBL" id="MDF3288493.1"/>
    </source>
</evidence>
<dbReference type="EMBL" id="JARJBC010000002">
    <property type="protein sequence ID" value="MDF3288493.1"/>
    <property type="molecule type" value="Genomic_DNA"/>
</dbReference>
<dbReference type="Pfam" id="PF09250">
    <property type="entry name" value="Prim-Pol"/>
    <property type="match status" value="1"/>
</dbReference>
<dbReference type="InterPro" id="IPR015330">
    <property type="entry name" value="DNA_primase/pol_bifunc_N"/>
</dbReference>
<reference evidence="3 4" key="1">
    <citation type="submission" date="2023-03" db="EMBL/GenBank/DDBJ databases">
        <title>Draft genome sequence of Streptomyces sp. RB6PN23 isolated from peat swamp forest in Thailand.</title>
        <authorList>
            <person name="Klaysubun C."/>
            <person name="Duangmal K."/>
        </authorList>
    </citation>
    <scope>NUCLEOTIDE SEQUENCE [LARGE SCALE GENOMIC DNA]</scope>
    <source>
        <strain evidence="3 4">RB6PN23</strain>
    </source>
</reference>
<feature type="domain" description="DNA primase/polymerase bifunctional N-terminal" evidence="2">
    <location>
        <begin position="13"/>
        <end position="191"/>
    </location>
</feature>
<dbReference type="SUPFAM" id="SSF56747">
    <property type="entry name" value="Prim-pol domain"/>
    <property type="match status" value="1"/>
</dbReference>
<dbReference type="CDD" id="cd04859">
    <property type="entry name" value="Prim_Pol"/>
    <property type="match status" value="1"/>
</dbReference>
<proteinExistence type="predicted"/>